<evidence type="ECO:0000256" key="2">
    <source>
        <dbReference type="PROSITE-ProRule" id="PRU00047"/>
    </source>
</evidence>
<keyword evidence="2" id="KW-0479">Metal-binding</keyword>
<keyword evidence="1" id="KW-0507">mRNA processing</keyword>
<organism evidence="4 5">
    <name type="scientific">Cerrena zonata</name>
    <dbReference type="NCBI Taxonomy" id="2478898"/>
    <lineage>
        <taxon>Eukaryota</taxon>
        <taxon>Fungi</taxon>
        <taxon>Dikarya</taxon>
        <taxon>Basidiomycota</taxon>
        <taxon>Agaricomycotina</taxon>
        <taxon>Agaricomycetes</taxon>
        <taxon>Polyporales</taxon>
        <taxon>Cerrenaceae</taxon>
        <taxon>Cerrena</taxon>
    </lineage>
</organism>
<dbReference type="InterPro" id="IPR036875">
    <property type="entry name" value="Znf_CCHC_sf"/>
</dbReference>
<dbReference type="AlphaFoldDB" id="A0AAW0GX18"/>
<evidence type="ECO:0000259" key="3">
    <source>
        <dbReference type="PROSITE" id="PS50158"/>
    </source>
</evidence>
<dbReference type="Proteomes" id="UP001385951">
    <property type="component" value="Unassembled WGS sequence"/>
</dbReference>
<dbReference type="GO" id="GO:0003676">
    <property type="term" value="F:nucleic acid binding"/>
    <property type="evidence" value="ECO:0007669"/>
    <property type="project" value="InterPro"/>
</dbReference>
<dbReference type="SMART" id="SM00343">
    <property type="entry name" value="ZnF_C2HC"/>
    <property type="match status" value="1"/>
</dbReference>
<feature type="domain" description="CCHC-type" evidence="3">
    <location>
        <begin position="10"/>
        <end position="25"/>
    </location>
</feature>
<evidence type="ECO:0000256" key="1">
    <source>
        <dbReference type="ARBA" id="ARBA00022664"/>
    </source>
</evidence>
<dbReference type="GO" id="GO:0006397">
    <property type="term" value="P:mRNA processing"/>
    <property type="evidence" value="ECO:0007669"/>
    <property type="project" value="UniProtKB-KW"/>
</dbReference>
<dbReference type="SUPFAM" id="SSF57756">
    <property type="entry name" value="Retrovirus zinc finger-like domains"/>
    <property type="match status" value="1"/>
</dbReference>
<protein>
    <recommendedName>
        <fullName evidence="3">CCHC-type domain-containing protein</fullName>
    </recommendedName>
</protein>
<evidence type="ECO:0000313" key="4">
    <source>
        <dbReference type="EMBL" id="KAK7694164.1"/>
    </source>
</evidence>
<name>A0AAW0GX18_9APHY</name>
<evidence type="ECO:0000313" key="5">
    <source>
        <dbReference type="Proteomes" id="UP001385951"/>
    </source>
</evidence>
<comment type="caution">
    <text evidence="4">The sequence shown here is derived from an EMBL/GenBank/DDBJ whole genome shotgun (WGS) entry which is preliminary data.</text>
</comment>
<proteinExistence type="predicted"/>
<keyword evidence="5" id="KW-1185">Reference proteome</keyword>
<keyword evidence="2" id="KW-0862">Zinc</keyword>
<dbReference type="InterPro" id="IPR001878">
    <property type="entry name" value="Znf_CCHC"/>
</dbReference>
<reference evidence="4 5" key="1">
    <citation type="submission" date="2022-09" db="EMBL/GenBank/DDBJ databases">
        <authorList>
            <person name="Palmer J.M."/>
        </authorList>
    </citation>
    <scope>NUCLEOTIDE SEQUENCE [LARGE SCALE GENOMIC DNA]</scope>
    <source>
        <strain evidence="4 5">DSM 7382</strain>
    </source>
</reference>
<dbReference type="EMBL" id="JASBNA010000002">
    <property type="protein sequence ID" value="KAK7694164.1"/>
    <property type="molecule type" value="Genomic_DNA"/>
</dbReference>
<sequence>MDRHFKEELCFNCHKKGHKSAECRQKKIHKIETAIEDPKVPSAEVKKLVTSIDIHEFLPEEKDLLNEGFQLGDQSQHMHPPLSPSEV</sequence>
<dbReference type="PROSITE" id="PS50158">
    <property type="entry name" value="ZF_CCHC"/>
    <property type="match status" value="1"/>
</dbReference>
<dbReference type="GO" id="GO:0008270">
    <property type="term" value="F:zinc ion binding"/>
    <property type="evidence" value="ECO:0007669"/>
    <property type="project" value="UniProtKB-KW"/>
</dbReference>
<gene>
    <name evidence="4" type="ORF">QCA50_001344</name>
</gene>
<keyword evidence="2" id="KW-0863">Zinc-finger</keyword>
<dbReference type="Gene3D" id="4.10.60.10">
    <property type="entry name" value="Zinc finger, CCHC-type"/>
    <property type="match status" value="1"/>
</dbReference>
<accession>A0AAW0GX18</accession>